<dbReference type="InterPro" id="IPR013103">
    <property type="entry name" value="RVT_2"/>
</dbReference>
<protein>
    <submittedName>
        <fullName evidence="10">Receptor-like protein kinase</fullName>
    </submittedName>
</protein>
<keyword evidence="4" id="KW-0378">Hydrolase</keyword>
<evidence type="ECO:0000256" key="3">
    <source>
        <dbReference type="ARBA" id="ARBA00022750"/>
    </source>
</evidence>
<dbReference type="AlphaFoldDB" id="A0A2K3PEK0"/>
<sequence>MSDIPKTDVKSAKKSLISFAFHGTPIITTEKLNGKNYLNWHSSVEIWFLGQRLSDHLTKKASEIDAKSKDDWKAADYQLVSVLEYGAVRDQALTNATIPTVEELIDRLTRVSLPSDDTKTAPESSAFIYNSNDRSRGRGRGLGRGGRSNFHCKEDGHTRNWCRKLNGSPSNTVNVAQSSQDYESKSQFETTFSDNEYKEYLQTKATQHPTSSATMAHTGNSTVCLLHSTPTQWVLDSGASDHVTGNSSFFSEITPPKYPHYITVADGSKVEATVIGRVSPISSLSLSSILLSTGQTIGAGTESHGLYYLQPSTSTICAAAESPKLLHRCLGHQSLSKLKKMVSGLPQLESLQCESCQLGKHVHASFSSRINNRAMSPFDVIHSDVWGPSRVPSTLGYKYYVTFIDDFSRSERKHRRIVDTARTLLLNASVPLKFWGDTVLTANNLINRMPSSVLNDQVPYSLLYPTNPLYVVPPRVFGCTCFVHNLTPCRDKMSARAIKCVFLGYSRVQKGYQCYSPSTHRFYTSGDSTPLSSVSPEVLDKSSSIQSPPPVNRYEITYERRVKPQDSAPAPSVSIPAPTPDLPIVIRKGNRSTRNPHPIYNFLSYHRLSPTYCAFVSALSSVSIPKTIQEALSHPGWKHAILDEMSALDSNGTWELVPIPSGKSIVGCRWLFNVKVGPDGQIDRLKARLVAKGYTQLDIKNAFLHGDLEEEIYMEQPPGFVAQGECDDNEDIKDLKQHLFQNFQTKDLGPLRYFLGIEVAQSKSGIAISQRKYALDILEETGLTDCKRVDTPMTLIYSDNKYIKRSLGQGLVFTDRGNTNIIGYSDADWAGDASDRRSTSGYCVFIGGNLISWKCKKQTVVARSSTEAEYRAMAHATSYSRIPQRFSKDISKLISGVDKRSFDDSCNPHFTSRFCKDELGRILNSKMVSEPIHDLLSHFVGPPAIRASPRFAGPLRRTACNQVSDRALYLSYPRVKPRALGASGVLRSPTSVAIWPD</sequence>
<dbReference type="PANTHER" id="PTHR42648">
    <property type="entry name" value="TRANSPOSASE, PUTATIVE-RELATED"/>
    <property type="match status" value="1"/>
</dbReference>
<keyword evidence="1" id="KW-0645">Protease</keyword>
<evidence type="ECO:0000256" key="4">
    <source>
        <dbReference type="ARBA" id="ARBA00022801"/>
    </source>
</evidence>
<organism evidence="10 11">
    <name type="scientific">Trifolium pratense</name>
    <name type="common">Red clover</name>
    <dbReference type="NCBI Taxonomy" id="57577"/>
    <lineage>
        <taxon>Eukaryota</taxon>
        <taxon>Viridiplantae</taxon>
        <taxon>Streptophyta</taxon>
        <taxon>Embryophyta</taxon>
        <taxon>Tracheophyta</taxon>
        <taxon>Spermatophyta</taxon>
        <taxon>Magnoliopsida</taxon>
        <taxon>eudicotyledons</taxon>
        <taxon>Gunneridae</taxon>
        <taxon>Pentapetalae</taxon>
        <taxon>rosids</taxon>
        <taxon>fabids</taxon>
        <taxon>Fabales</taxon>
        <taxon>Fabaceae</taxon>
        <taxon>Papilionoideae</taxon>
        <taxon>50 kb inversion clade</taxon>
        <taxon>NPAAA clade</taxon>
        <taxon>Hologalegina</taxon>
        <taxon>IRL clade</taxon>
        <taxon>Trifolieae</taxon>
        <taxon>Trifolium</taxon>
    </lineage>
</organism>
<dbReference type="GO" id="GO:0004190">
    <property type="term" value="F:aspartic-type endopeptidase activity"/>
    <property type="evidence" value="ECO:0007669"/>
    <property type="project" value="UniProtKB-KW"/>
</dbReference>
<reference evidence="10 11" key="2">
    <citation type="journal article" date="2017" name="Front. Plant Sci.">
        <title>Gene Classification and Mining of Molecular Markers Useful in Red Clover (Trifolium pratense) Breeding.</title>
        <authorList>
            <person name="Istvanek J."/>
            <person name="Dluhosova J."/>
            <person name="Dluhos P."/>
            <person name="Patkova L."/>
            <person name="Nedelnik J."/>
            <person name="Repkova J."/>
        </authorList>
    </citation>
    <scope>NUCLEOTIDE SEQUENCE [LARGE SCALE GENOMIC DNA]</scope>
    <source>
        <strain evidence="11">cv. Tatra</strain>
        <tissue evidence="10">Young leaves</tissue>
    </source>
</reference>
<evidence type="ECO:0000256" key="2">
    <source>
        <dbReference type="ARBA" id="ARBA00022723"/>
    </source>
</evidence>
<evidence type="ECO:0000259" key="6">
    <source>
        <dbReference type="Pfam" id="PF07727"/>
    </source>
</evidence>
<keyword evidence="3" id="KW-0064">Aspartyl protease</keyword>
<accession>A0A2K3PEK0</accession>
<feature type="domain" description="Reverse transcriptase Ty1/copia-type" evidence="6">
    <location>
        <begin position="728"/>
        <end position="793"/>
    </location>
</feature>
<feature type="domain" description="Retrovirus-related Pol polyprotein from transposon TNT 1-94-like beta-barrel" evidence="8">
    <location>
        <begin position="233"/>
        <end position="279"/>
    </location>
</feature>
<evidence type="ECO:0000313" key="11">
    <source>
        <dbReference type="Proteomes" id="UP000236291"/>
    </source>
</evidence>
<keyword evidence="10" id="KW-0675">Receptor</keyword>
<comment type="caution">
    <text evidence="10">The sequence shown here is derived from an EMBL/GenBank/DDBJ whole genome shotgun (WGS) entry which is preliminary data.</text>
</comment>
<evidence type="ECO:0000256" key="1">
    <source>
        <dbReference type="ARBA" id="ARBA00022670"/>
    </source>
</evidence>
<feature type="domain" description="Retroviral polymerase SH3-like" evidence="9">
    <location>
        <begin position="479"/>
        <end position="527"/>
    </location>
</feature>
<dbReference type="Pfam" id="PF25597">
    <property type="entry name" value="SH3_retrovirus"/>
    <property type="match status" value="1"/>
</dbReference>
<dbReference type="InterPro" id="IPR025724">
    <property type="entry name" value="GAG-pre-integrase_dom"/>
</dbReference>
<dbReference type="CDD" id="cd09272">
    <property type="entry name" value="RNase_HI_RT_Ty1"/>
    <property type="match status" value="1"/>
</dbReference>
<dbReference type="InterPro" id="IPR043502">
    <property type="entry name" value="DNA/RNA_pol_sf"/>
</dbReference>
<dbReference type="Proteomes" id="UP000236291">
    <property type="component" value="Unassembled WGS sequence"/>
</dbReference>
<dbReference type="SUPFAM" id="SSF53098">
    <property type="entry name" value="Ribonuclease H-like"/>
    <property type="match status" value="1"/>
</dbReference>
<evidence type="ECO:0000313" key="10">
    <source>
        <dbReference type="EMBL" id="PNY13664.1"/>
    </source>
</evidence>
<reference evidence="10 11" key="1">
    <citation type="journal article" date="2014" name="Am. J. Bot.">
        <title>Genome assembly and annotation for red clover (Trifolium pratense; Fabaceae).</title>
        <authorList>
            <person name="Istvanek J."/>
            <person name="Jaros M."/>
            <person name="Krenek A."/>
            <person name="Repkova J."/>
        </authorList>
    </citation>
    <scope>NUCLEOTIDE SEQUENCE [LARGE SCALE GENOMIC DNA]</scope>
    <source>
        <strain evidence="11">cv. Tatra</strain>
        <tissue evidence="10">Young leaves</tissue>
    </source>
</reference>
<proteinExistence type="predicted"/>
<dbReference type="Pfam" id="PF07727">
    <property type="entry name" value="RVT_2"/>
    <property type="match status" value="1"/>
</dbReference>
<dbReference type="PANTHER" id="PTHR42648:SF31">
    <property type="entry name" value="RNA-DIRECTED DNA POLYMERASE"/>
    <property type="match status" value="1"/>
</dbReference>
<dbReference type="InterPro" id="IPR054722">
    <property type="entry name" value="PolX-like_BBD"/>
</dbReference>
<evidence type="ECO:0000259" key="8">
    <source>
        <dbReference type="Pfam" id="PF22936"/>
    </source>
</evidence>
<evidence type="ECO:0000259" key="9">
    <source>
        <dbReference type="Pfam" id="PF25597"/>
    </source>
</evidence>
<dbReference type="InterPro" id="IPR039537">
    <property type="entry name" value="Retrotran_Ty1/copia-like"/>
</dbReference>
<dbReference type="InterPro" id="IPR012337">
    <property type="entry name" value="RNaseH-like_sf"/>
</dbReference>
<evidence type="ECO:0000256" key="5">
    <source>
        <dbReference type="SAM" id="MobiDB-lite"/>
    </source>
</evidence>
<dbReference type="GO" id="GO:0016301">
    <property type="term" value="F:kinase activity"/>
    <property type="evidence" value="ECO:0007669"/>
    <property type="project" value="UniProtKB-KW"/>
</dbReference>
<feature type="region of interest" description="Disordered" evidence="5">
    <location>
        <begin position="129"/>
        <end position="151"/>
    </location>
</feature>
<name>A0A2K3PEK0_TRIPR</name>
<keyword evidence="10" id="KW-0418">Kinase</keyword>
<dbReference type="InterPro" id="IPR057670">
    <property type="entry name" value="SH3_retrovirus"/>
</dbReference>
<keyword evidence="2" id="KW-0479">Metal-binding</keyword>
<feature type="domain" description="GAG-pre-integrase" evidence="7">
    <location>
        <begin position="305"/>
        <end position="361"/>
    </location>
</feature>
<dbReference type="Pfam" id="PF22936">
    <property type="entry name" value="Pol_BBD"/>
    <property type="match status" value="1"/>
</dbReference>
<dbReference type="SUPFAM" id="SSF56672">
    <property type="entry name" value="DNA/RNA polymerases"/>
    <property type="match status" value="1"/>
</dbReference>
<dbReference type="GO" id="GO:0046872">
    <property type="term" value="F:metal ion binding"/>
    <property type="evidence" value="ECO:0007669"/>
    <property type="project" value="UniProtKB-KW"/>
</dbReference>
<dbReference type="Pfam" id="PF13976">
    <property type="entry name" value="gag_pre-integrs"/>
    <property type="match status" value="1"/>
</dbReference>
<gene>
    <name evidence="10" type="ORF">L195_g010326</name>
</gene>
<dbReference type="GO" id="GO:0006508">
    <property type="term" value="P:proteolysis"/>
    <property type="evidence" value="ECO:0007669"/>
    <property type="project" value="UniProtKB-KW"/>
</dbReference>
<dbReference type="EMBL" id="ASHM01006250">
    <property type="protein sequence ID" value="PNY13664.1"/>
    <property type="molecule type" value="Genomic_DNA"/>
</dbReference>
<dbReference type="ExpressionAtlas" id="A0A2K3PEK0">
    <property type="expression patterns" value="baseline"/>
</dbReference>
<keyword evidence="10" id="KW-0808">Transferase</keyword>
<evidence type="ECO:0000259" key="7">
    <source>
        <dbReference type="Pfam" id="PF13976"/>
    </source>
</evidence>